<dbReference type="HOGENOM" id="CLU_045206_1_0_9"/>
<dbReference type="AlphaFoldDB" id="H5XW29"/>
<keyword evidence="2" id="KW-0378">Hydrolase</keyword>
<dbReference type="OrthoDB" id="9794717at2"/>
<accession>H5XW29</accession>
<dbReference type="PANTHER" id="PTHR35527:SF2">
    <property type="entry name" value="HYDROLASE"/>
    <property type="match status" value="1"/>
</dbReference>
<evidence type="ECO:0000259" key="3">
    <source>
        <dbReference type="Pfam" id="PF02275"/>
    </source>
</evidence>
<evidence type="ECO:0000313" key="4">
    <source>
        <dbReference type="EMBL" id="EHQ90481.1"/>
    </source>
</evidence>
<name>H5XW29_9FIRM</name>
<evidence type="ECO:0000256" key="2">
    <source>
        <dbReference type="ARBA" id="ARBA00022801"/>
    </source>
</evidence>
<evidence type="ECO:0000313" key="5">
    <source>
        <dbReference type="Proteomes" id="UP000005104"/>
    </source>
</evidence>
<dbReference type="eggNOG" id="COG3049">
    <property type="taxonomic scope" value="Bacteria"/>
</dbReference>
<dbReference type="PANTHER" id="PTHR35527">
    <property type="entry name" value="CHOLOYLGLYCINE HYDROLASE"/>
    <property type="match status" value="1"/>
</dbReference>
<dbReference type="InterPro" id="IPR029055">
    <property type="entry name" value="Ntn_hydrolases_N"/>
</dbReference>
<dbReference type="InterPro" id="IPR029132">
    <property type="entry name" value="CBAH/NAAA_C"/>
</dbReference>
<dbReference type="STRING" id="768710.DesyoDRAFT_3470"/>
<feature type="domain" description="Choloylglycine hydrolase/NAAA C-terminal" evidence="3">
    <location>
        <begin position="2"/>
        <end position="307"/>
    </location>
</feature>
<proteinExistence type="inferred from homology"/>
<dbReference type="CDD" id="cd00542">
    <property type="entry name" value="Ntn_PVA"/>
    <property type="match status" value="1"/>
</dbReference>
<dbReference type="SUPFAM" id="SSF56235">
    <property type="entry name" value="N-terminal nucleophile aminohydrolases (Ntn hydrolases)"/>
    <property type="match status" value="1"/>
</dbReference>
<dbReference type="InterPro" id="IPR052193">
    <property type="entry name" value="Peptidase_C59"/>
</dbReference>
<organism evidence="4 5">
    <name type="scientific">Desulfosporosinus youngiae DSM 17734</name>
    <dbReference type="NCBI Taxonomy" id="768710"/>
    <lineage>
        <taxon>Bacteria</taxon>
        <taxon>Bacillati</taxon>
        <taxon>Bacillota</taxon>
        <taxon>Clostridia</taxon>
        <taxon>Eubacteriales</taxon>
        <taxon>Desulfitobacteriaceae</taxon>
        <taxon>Desulfosporosinus</taxon>
    </lineage>
</organism>
<dbReference type="Proteomes" id="UP000005104">
    <property type="component" value="Chromosome"/>
</dbReference>
<dbReference type="MEROPS" id="C59.001"/>
<dbReference type="GO" id="GO:0016787">
    <property type="term" value="F:hydrolase activity"/>
    <property type="evidence" value="ECO:0007669"/>
    <property type="project" value="UniProtKB-KW"/>
</dbReference>
<dbReference type="EMBL" id="CM001441">
    <property type="protein sequence ID" value="EHQ90481.1"/>
    <property type="molecule type" value="Genomic_DNA"/>
</dbReference>
<dbReference type="RefSeq" id="WP_007784894.1">
    <property type="nucleotide sequence ID" value="NZ_CM001441.1"/>
</dbReference>
<gene>
    <name evidence="4" type="ORF">DesyoDRAFT_3470</name>
</gene>
<protein>
    <submittedName>
        <fullName evidence="4">Penicillin V acylase-like amidase</fullName>
    </submittedName>
</protein>
<reference evidence="4 5" key="1">
    <citation type="submission" date="2011-11" db="EMBL/GenBank/DDBJ databases">
        <title>The Noncontiguous Finished genome of Desulfosporosinus youngiae DSM 17734.</title>
        <authorList>
            <consortium name="US DOE Joint Genome Institute (JGI-PGF)"/>
            <person name="Lucas S."/>
            <person name="Han J."/>
            <person name="Lapidus A."/>
            <person name="Cheng J.-F."/>
            <person name="Goodwin L."/>
            <person name="Pitluck S."/>
            <person name="Peters L."/>
            <person name="Ovchinnikova G."/>
            <person name="Lu M."/>
            <person name="Land M.L."/>
            <person name="Hauser L."/>
            <person name="Pester M."/>
            <person name="Spring S."/>
            <person name="Ollivier B."/>
            <person name="Rattei T."/>
            <person name="Klenk H.-P."/>
            <person name="Wagner M."/>
            <person name="Loy A."/>
            <person name="Woyke T.J."/>
        </authorList>
    </citation>
    <scope>NUCLEOTIDE SEQUENCE [LARGE SCALE GENOMIC DNA]</scope>
    <source>
        <strain evidence="4 5">DSM 17734</strain>
    </source>
</reference>
<comment type="similarity">
    <text evidence="1">Belongs to the peptidase C59 family.</text>
</comment>
<keyword evidence="5" id="KW-1185">Reference proteome</keyword>
<dbReference type="Gene3D" id="3.60.60.10">
    <property type="entry name" value="Penicillin V Acylase, Chain A"/>
    <property type="match status" value="1"/>
</dbReference>
<sequence length="329" mass="36347">MCTAMTLKTQQGEIFLGRTMDFSYVLNPHLYTMPRNYQWSNALGTVCVRNRYSYIGVGQTIPKITFADGVNEMGLAAAALYFSGYAKYREPECGAQTSQFAATELVNFLLGMCGSVEEAAFALQSVRIVGVPDAVTNSVAPLHWIVCDKKGQCLTVEQTKNGMHLLANHVGVLSNSPTFEWHMENLRNYMRAAPHQPEGITWGELVLTPFGQGGGTEVLPGGYTPPARFVRTVFQKTHVPIPQNRQEAVVTGFHILEGVSIPQGVVLTSRGTYDYTQYTVFMNTATCEYFVRTYENSQVFTAKLSRAEAEAKVPVSLGKLVRPATFEKL</sequence>
<evidence type="ECO:0000256" key="1">
    <source>
        <dbReference type="ARBA" id="ARBA00006625"/>
    </source>
</evidence>
<dbReference type="Pfam" id="PF02275">
    <property type="entry name" value="CBAH"/>
    <property type="match status" value="1"/>
</dbReference>